<dbReference type="Pfam" id="PF23562">
    <property type="entry name" value="AMP-binding_C_3"/>
    <property type="match status" value="1"/>
</dbReference>
<dbReference type="EMBL" id="JBCDNA010000002">
    <property type="protein sequence ID" value="MEL4455741.1"/>
    <property type="molecule type" value="Genomic_DNA"/>
</dbReference>
<organism evidence="4 5">
    <name type="scientific">Lutimonas vermicola</name>
    <dbReference type="NCBI Taxonomy" id="414288"/>
    <lineage>
        <taxon>Bacteria</taxon>
        <taxon>Pseudomonadati</taxon>
        <taxon>Bacteroidota</taxon>
        <taxon>Flavobacteriia</taxon>
        <taxon>Flavobacteriales</taxon>
        <taxon>Flavobacteriaceae</taxon>
        <taxon>Lutimonas</taxon>
    </lineage>
</organism>
<protein>
    <submittedName>
        <fullName evidence="4">AMP-dependent synthetase/ligase</fullName>
    </submittedName>
</protein>
<evidence type="ECO:0000256" key="1">
    <source>
        <dbReference type="ARBA" id="ARBA00022741"/>
    </source>
</evidence>
<comment type="caution">
    <text evidence="4">The sequence shown here is derived from an EMBL/GenBank/DDBJ whole genome shotgun (WGS) entry which is preliminary data.</text>
</comment>
<dbReference type="PANTHER" id="PTHR43272">
    <property type="entry name" value="LONG-CHAIN-FATTY-ACID--COA LIGASE"/>
    <property type="match status" value="1"/>
</dbReference>
<accession>A0ABU9L2Z0</accession>
<dbReference type="CDD" id="cd05907">
    <property type="entry name" value="VL_LC_FACS_like"/>
    <property type="match status" value="1"/>
</dbReference>
<reference evidence="4 5" key="1">
    <citation type="submission" date="2024-04" db="EMBL/GenBank/DDBJ databases">
        <title>whole genome sequencing of Lutimonas vermicola strain IMCC1616.</title>
        <authorList>
            <person name="Bae S.S."/>
        </authorList>
    </citation>
    <scope>NUCLEOTIDE SEQUENCE [LARGE SCALE GENOMIC DNA]</scope>
    <source>
        <strain evidence="4 5">IMCC1616</strain>
    </source>
</reference>
<dbReference type="RefSeq" id="WP_342159686.1">
    <property type="nucleotide sequence ID" value="NZ_JBCDNA010000002.1"/>
</dbReference>
<dbReference type="PANTHER" id="PTHR43272:SF33">
    <property type="entry name" value="AMP-BINDING DOMAIN-CONTAINING PROTEIN-RELATED"/>
    <property type="match status" value="1"/>
</dbReference>
<dbReference type="Pfam" id="PF00501">
    <property type="entry name" value="AMP-binding"/>
    <property type="match status" value="1"/>
</dbReference>
<dbReference type="InterPro" id="IPR000873">
    <property type="entry name" value="AMP-dep_synth/lig_dom"/>
</dbReference>
<gene>
    <name evidence="4" type="ORF">AABB81_07525</name>
</gene>
<dbReference type="InterPro" id="IPR042099">
    <property type="entry name" value="ANL_N_sf"/>
</dbReference>
<keyword evidence="1" id="KW-0547">Nucleotide-binding</keyword>
<keyword evidence="5" id="KW-1185">Reference proteome</keyword>
<feature type="domain" description="AMP-dependent synthetase/ligase" evidence="3">
    <location>
        <begin position="24"/>
        <end position="419"/>
    </location>
</feature>
<sequence length="591" mass="66640">MSVEITRIFDFAYYQLDKYNLSKALVSKSSGQWVSTSSNEFITKANIVSRGLLALGVKPGDKIALISSTNRTEWNILDLALLQIGAVNVPIYPTISEADYQYIFNHAEVKYCFLSDEGLFEKASAVEKEVKSLKQIYSFDKIKDCAHWEEVFTLGSDQTLQKEVDALKNKVKASDLATIIYTSGTTGVPKGVMLSHNNLVSNVKDTVTGLPFLNDINKVISFLPVCHVFERMLHYLYIYSGITIYFAESIEKIADNVREVKPDFMSVVPRLLEKIYDSIIAKGTALTGIKKSLFFWAVDIGMAYEPYGRNGWFYERKLALAKKLIFSKWKEALGGELNNMVSGSAALQPRLTKIFTAAGMTILEGYGLTETSPVISVNVYENENFKVGTVGKPIANVEVKIAEDGEILIKGPNVMQGYYKDPEKTAEVITGDYFHTGDKGEIDKDGFLIITGRKKEIFKTSGGKYISPTLLENEMKQSRFIEQVLVIGEGQKMPAAIVQPNFDFVKEWARRHHVDCGSSPEEIAVNEAVHNRILEEIEHGNQQFGKWETIKKFEMTPEVWTVDNQLLTPTFKPKREVILQKYKHLYDKIYS</sequence>
<dbReference type="PROSITE" id="PS00455">
    <property type="entry name" value="AMP_BINDING"/>
    <property type="match status" value="1"/>
</dbReference>
<keyword evidence="2" id="KW-0067">ATP-binding</keyword>
<dbReference type="Proteomes" id="UP001474120">
    <property type="component" value="Unassembled WGS sequence"/>
</dbReference>
<name>A0ABU9L2Z0_9FLAO</name>
<proteinExistence type="predicted"/>
<dbReference type="InterPro" id="IPR020845">
    <property type="entry name" value="AMP-binding_CS"/>
</dbReference>
<dbReference type="Gene3D" id="3.40.50.12780">
    <property type="entry name" value="N-terminal domain of ligase-like"/>
    <property type="match status" value="2"/>
</dbReference>
<evidence type="ECO:0000313" key="5">
    <source>
        <dbReference type="Proteomes" id="UP001474120"/>
    </source>
</evidence>
<evidence type="ECO:0000259" key="3">
    <source>
        <dbReference type="Pfam" id="PF00501"/>
    </source>
</evidence>
<evidence type="ECO:0000256" key="2">
    <source>
        <dbReference type="ARBA" id="ARBA00022840"/>
    </source>
</evidence>
<dbReference type="SUPFAM" id="SSF56801">
    <property type="entry name" value="Acetyl-CoA synthetase-like"/>
    <property type="match status" value="1"/>
</dbReference>
<evidence type="ECO:0000313" key="4">
    <source>
        <dbReference type="EMBL" id="MEL4455741.1"/>
    </source>
</evidence>